<keyword evidence="2" id="KW-1185">Reference proteome</keyword>
<evidence type="ECO:0000313" key="2">
    <source>
        <dbReference type="Proteomes" id="UP000199643"/>
    </source>
</evidence>
<sequence>MVKVKENRCIDESVGKIILKNPWLGGDMASADLESRQRFLKRLLECLNEQTGFSKKK</sequence>
<dbReference type="Proteomes" id="UP000199643">
    <property type="component" value="Unassembled WGS sequence"/>
</dbReference>
<dbReference type="EMBL" id="FNCH01000010">
    <property type="protein sequence ID" value="SDG72713.1"/>
    <property type="molecule type" value="Genomic_DNA"/>
</dbReference>
<gene>
    <name evidence="1" type="ORF">SAMN05421827_11039</name>
</gene>
<proteinExistence type="predicted"/>
<dbReference type="STRING" id="405671.SAMN05421827_11039"/>
<name>A0A1G7WLA0_9SPHI</name>
<accession>A0A1G7WLA0</accession>
<dbReference type="AlphaFoldDB" id="A0A1G7WLA0"/>
<protein>
    <submittedName>
        <fullName evidence="1">Uncharacterized protein</fullName>
    </submittedName>
</protein>
<evidence type="ECO:0000313" key="1">
    <source>
        <dbReference type="EMBL" id="SDG72713.1"/>
    </source>
</evidence>
<reference evidence="2" key="1">
    <citation type="submission" date="2016-10" db="EMBL/GenBank/DDBJ databases">
        <authorList>
            <person name="Varghese N."/>
            <person name="Submissions S."/>
        </authorList>
    </citation>
    <scope>NUCLEOTIDE SEQUENCE [LARGE SCALE GENOMIC DNA]</scope>
    <source>
        <strain evidence="2">DSM 17933</strain>
    </source>
</reference>
<organism evidence="1 2">
    <name type="scientific">Pedobacter terrae</name>
    <dbReference type="NCBI Taxonomy" id="405671"/>
    <lineage>
        <taxon>Bacteria</taxon>
        <taxon>Pseudomonadati</taxon>
        <taxon>Bacteroidota</taxon>
        <taxon>Sphingobacteriia</taxon>
        <taxon>Sphingobacteriales</taxon>
        <taxon>Sphingobacteriaceae</taxon>
        <taxon>Pedobacter</taxon>
    </lineage>
</organism>